<organism evidence="3 4">
    <name type="scientific">Lepidopterella palustris CBS 459.81</name>
    <dbReference type="NCBI Taxonomy" id="1314670"/>
    <lineage>
        <taxon>Eukaryota</taxon>
        <taxon>Fungi</taxon>
        <taxon>Dikarya</taxon>
        <taxon>Ascomycota</taxon>
        <taxon>Pezizomycotina</taxon>
        <taxon>Dothideomycetes</taxon>
        <taxon>Pleosporomycetidae</taxon>
        <taxon>Mytilinidiales</taxon>
        <taxon>Argynnaceae</taxon>
        <taxon>Lepidopterella</taxon>
    </lineage>
</organism>
<reference evidence="3 4" key="1">
    <citation type="journal article" date="2016" name="Nat. Commun.">
        <title>Ectomycorrhizal ecology is imprinted in the genome of the dominant symbiotic fungus Cenococcum geophilum.</title>
        <authorList>
            <consortium name="DOE Joint Genome Institute"/>
            <person name="Peter M."/>
            <person name="Kohler A."/>
            <person name="Ohm R.A."/>
            <person name="Kuo A."/>
            <person name="Krutzmann J."/>
            <person name="Morin E."/>
            <person name="Arend M."/>
            <person name="Barry K.W."/>
            <person name="Binder M."/>
            <person name="Choi C."/>
            <person name="Clum A."/>
            <person name="Copeland A."/>
            <person name="Grisel N."/>
            <person name="Haridas S."/>
            <person name="Kipfer T."/>
            <person name="LaButti K."/>
            <person name="Lindquist E."/>
            <person name="Lipzen A."/>
            <person name="Maire R."/>
            <person name="Meier B."/>
            <person name="Mihaltcheva S."/>
            <person name="Molinier V."/>
            <person name="Murat C."/>
            <person name="Poggeler S."/>
            <person name="Quandt C.A."/>
            <person name="Sperisen C."/>
            <person name="Tritt A."/>
            <person name="Tisserant E."/>
            <person name="Crous P.W."/>
            <person name="Henrissat B."/>
            <person name="Nehls U."/>
            <person name="Egli S."/>
            <person name="Spatafora J.W."/>
            <person name="Grigoriev I.V."/>
            <person name="Martin F.M."/>
        </authorList>
    </citation>
    <scope>NUCLEOTIDE SEQUENCE [LARGE SCALE GENOMIC DNA]</scope>
    <source>
        <strain evidence="3 4">CBS 459.81</strain>
    </source>
</reference>
<feature type="compositionally biased region" description="Pro residues" evidence="1">
    <location>
        <begin position="74"/>
        <end position="84"/>
    </location>
</feature>
<evidence type="ECO:0000313" key="4">
    <source>
        <dbReference type="Proteomes" id="UP000250266"/>
    </source>
</evidence>
<dbReference type="Proteomes" id="UP000250266">
    <property type="component" value="Unassembled WGS sequence"/>
</dbReference>
<protein>
    <recommendedName>
        <fullName evidence="2">LysM domain-containing protein</fullName>
    </recommendedName>
</protein>
<accession>A0A8E2EHU7</accession>
<dbReference type="InterPro" id="IPR045030">
    <property type="entry name" value="LYSM1-4"/>
</dbReference>
<dbReference type="Pfam" id="PF01476">
    <property type="entry name" value="LysM"/>
    <property type="match status" value="1"/>
</dbReference>
<dbReference type="PROSITE" id="PS51782">
    <property type="entry name" value="LYSM"/>
    <property type="match status" value="1"/>
</dbReference>
<dbReference type="PANTHER" id="PTHR20932">
    <property type="entry name" value="LYSM AND PUTATIVE PEPTIDOGLYCAN-BINDING DOMAIN-CONTAINING PROTEIN"/>
    <property type="match status" value="1"/>
</dbReference>
<dbReference type="AlphaFoldDB" id="A0A8E2EHU7"/>
<dbReference type="InterPro" id="IPR018392">
    <property type="entry name" value="LysM"/>
</dbReference>
<evidence type="ECO:0000259" key="2">
    <source>
        <dbReference type="PROSITE" id="PS51782"/>
    </source>
</evidence>
<feature type="region of interest" description="Disordered" evidence="1">
    <location>
        <begin position="248"/>
        <end position="278"/>
    </location>
</feature>
<gene>
    <name evidence="3" type="ORF">K432DRAFT_378775</name>
</gene>
<feature type="region of interest" description="Disordered" evidence="1">
    <location>
        <begin position="70"/>
        <end position="121"/>
    </location>
</feature>
<feature type="domain" description="LysM" evidence="2">
    <location>
        <begin position="128"/>
        <end position="172"/>
    </location>
</feature>
<dbReference type="CDD" id="cd00118">
    <property type="entry name" value="LysM"/>
    <property type="match status" value="1"/>
</dbReference>
<dbReference type="PANTHER" id="PTHR20932:SF31">
    <property type="entry name" value="RING-TYPE DOMAIN-CONTAINING PROTEIN"/>
    <property type="match status" value="1"/>
</dbReference>
<dbReference type="Gene3D" id="3.10.350.10">
    <property type="entry name" value="LysM domain"/>
    <property type="match status" value="1"/>
</dbReference>
<keyword evidence="4" id="KW-1185">Reference proteome</keyword>
<evidence type="ECO:0000256" key="1">
    <source>
        <dbReference type="SAM" id="MobiDB-lite"/>
    </source>
</evidence>
<dbReference type="EMBL" id="KV744841">
    <property type="protein sequence ID" value="OCK84282.1"/>
    <property type="molecule type" value="Genomic_DNA"/>
</dbReference>
<dbReference type="InterPro" id="IPR036779">
    <property type="entry name" value="LysM_dom_sf"/>
</dbReference>
<dbReference type="OrthoDB" id="2107166at2759"/>
<sequence>MSSEACCTCAAFLSSIPPTYDEKTEKPALYERRLECCNRAICARCITDNPRFAAYCPFCQVSIVPSPLPQGLRDPPPYSPPICPRPSQSSSATKGRQDDPPAYSVHDLQQPPPEKPAIADGESAPDVLHFIDPSNDTIASLSLRYGVPVDALKRANGLYADHLLAARRTVLIPGEYYKGGESLSPRPLEGEEEETRKGKIRKWMVACKVVEYDLALLYLNQADYDLDQAIETFKEDERWGKEHPLEAAKKGKSFASVTPERRRWGFGGSGGGLTGQLS</sequence>
<proteinExistence type="predicted"/>
<feature type="compositionally biased region" description="Gly residues" evidence="1">
    <location>
        <begin position="265"/>
        <end position="278"/>
    </location>
</feature>
<name>A0A8E2EHU7_9PEZI</name>
<evidence type="ECO:0000313" key="3">
    <source>
        <dbReference type="EMBL" id="OCK84282.1"/>
    </source>
</evidence>